<dbReference type="EMBL" id="HE796896">
    <property type="protein sequence ID" value="CCL98651.1"/>
    <property type="molecule type" value="Genomic_DNA"/>
</dbReference>
<sequence>MSTAPWNSVYTSPSSSNSQRALKPYLELPHLLSLTWLAYPILSLLFVAFRLQISAQSAQSSIASAKSDFISSCSAAQQAATSAASLPRYLAVAANDQISDAVNGTLDAARATLVLSLTIMEAIINFIIDMYRSTFLCFLELVVQGGLTLLISAVQEINSFLTTTLNGIRTAIQSDITSANNVIADAVNGINKINPFGNISVPQFSIPALTELENVTLPTDFETTLIKLNDSLPTLSALKSDIDSIVDTPFELLKKEINDTFAGFSFNSSVLPIPEQNTLSFCNDLDTSFIDDLGEALLKVAKIGIIILVVLALLLLGANCAFEWYKWHLLKKHLQNTRDAWTTDPSVYHSSLTKGAPTVDLSDHNLMILQADAQHPHLMKIANALARLTHMGPSQYINLRWFLHYVFHPPALACFLIGFFGLLSVEIQVIAVRPLADEFSQQAVATVNSYADVIATSINGSMYNQSSVYANSINAQVDSIQSTINDGLFGWVNGTTTTLNNTLNTFYTDLQDAVSTVFNGTILEQPVQEFIKCFIGGKVTDLEDALTFLHNNLQVDLPRVNETALVLSPSDVNEVTAPIASAAIGSGNGNSNGIVGDIVDAYISSLKAERIMFGIFMGLWGVVVVMALCIIFWYSYGRDWLEAYRRRKWKKEQRAGINGHLVPFRDATPGPTTLSSDSLGGETMVQKDIPSFDFGESPQLHLDAARYAGPSEGQHASGQRRTMFDKSWDSFVNHISRAAPVEERRTLKISLPQKLMVGRRRDPHIPDDEEKYALGSNPVMDPRPSWFTRMFGVAGTKSDDAGAEDTVVDEKGSDRARPRLTISISRASAAQVGQLPMLEKSTEDAAPKSAWSVSPGLPPKQSWANGILPAKKVGLPSNPSPHRKSAKAPHDAVVDFGGQPMPVPLHYGFERPPTSPGQRVFLPPPLHPNRLPALNPDTSTPITRLLTTTHARHSSQAVDPFVTPFDDEYRAPDTPTLVDPFSERGRRTTNPFATMAI</sequence>
<feature type="region of interest" description="Disordered" evidence="11">
    <location>
        <begin position="973"/>
        <end position="997"/>
    </location>
</feature>
<feature type="transmembrane region" description="Helical" evidence="10">
    <location>
        <begin position="401"/>
        <end position="423"/>
    </location>
</feature>
<protein>
    <recommendedName>
        <fullName evidence="10">Plasma membrane fusion protein PRM1</fullName>
    </recommendedName>
</protein>
<dbReference type="GO" id="GO:0005886">
    <property type="term" value="C:plasma membrane"/>
    <property type="evidence" value="ECO:0007669"/>
    <property type="project" value="UniProtKB-SubCell"/>
</dbReference>
<evidence type="ECO:0000256" key="4">
    <source>
        <dbReference type="ARBA" id="ARBA00022475"/>
    </source>
</evidence>
<keyword evidence="9" id="KW-0325">Glycoprotein</keyword>
<keyword evidence="5 10" id="KW-0812">Transmembrane</keyword>
<organism evidence="12 13">
    <name type="scientific">Fibroporia radiculosa</name>
    <dbReference type="NCBI Taxonomy" id="599839"/>
    <lineage>
        <taxon>Eukaryota</taxon>
        <taxon>Fungi</taxon>
        <taxon>Dikarya</taxon>
        <taxon>Basidiomycota</taxon>
        <taxon>Agaricomycotina</taxon>
        <taxon>Agaricomycetes</taxon>
        <taxon>Polyporales</taxon>
        <taxon>Fibroporiaceae</taxon>
        <taxon>Fibroporia</taxon>
    </lineage>
</organism>
<evidence type="ECO:0000256" key="1">
    <source>
        <dbReference type="ARBA" id="ARBA00002512"/>
    </source>
</evidence>
<evidence type="ECO:0000256" key="7">
    <source>
        <dbReference type="ARBA" id="ARBA00022989"/>
    </source>
</evidence>
<evidence type="ECO:0000256" key="2">
    <source>
        <dbReference type="ARBA" id="ARBA00004651"/>
    </source>
</evidence>
<dbReference type="PANTHER" id="PTHR31030">
    <property type="entry name" value="PLASMA MEMBRANE FUSION PROTEIN PRM1"/>
    <property type="match status" value="1"/>
</dbReference>
<feature type="transmembrane region" description="Helical" evidence="10">
    <location>
        <begin position="31"/>
        <end position="51"/>
    </location>
</feature>
<dbReference type="Proteomes" id="UP000006352">
    <property type="component" value="Unassembled WGS sequence"/>
</dbReference>
<dbReference type="RefSeq" id="XP_012177934.1">
    <property type="nucleotide sequence ID" value="XM_012322544.1"/>
</dbReference>
<dbReference type="AlphaFoldDB" id="J4I821"/>
<comment type="function">
    <text evidence="1 10">Involved in cell fusion during mating by stabilizing the plasma membrane fusion event.</text>
</comment>
<dbReference type="InterPro" id="IPR026777">
    <property type="entry name" value="PRM1"/>
</dbReference>
<evidence type="ECO:0000256" key="9">
    <source>
        <dbReference type="ARBA" id="ARBA00023180"/>
    </source>
</evidence>
<dbReference type="FunCoup" id="J4I821">
    <property type="interactions" value="4"/>
</dbReference>
<reference evidence="12 13" key="1">
    <citation type="journal article" date="2012" name="Appl. Environ. Microbiol.">
        <title>Short-read sequencing for genomic analysis of the brown rot fungus Fibroporia radiculosa.</title>
        <authorList>
            <person name="Tang J.D."/>
            <person name="Perkins A.D."/>
            <person name="Sonstegard T.S."/>
            <person name="Schroeder S.G."/>
            <person name="Burgess S.C."/>
            <person name="Diehl S.V."/>
        </authorList>
    </citation>
    <scope>NUCLEOTIDE SEQUENCE [LARGE SCALE GENOMIC DNA]</scope>
    <source>
        <strain evidence="12 13">TFFH 294</strain>
    </source>
</reference>
<evidence type="ECO:0000313" key="12">
    <source>
        <dbReference type="EMBL" id="CCL98651.1"/>
    </source>
</evidence>
<name>J4I821_9APHY</name>
<dbReference type="HOGENOM" id="CLU_010191_0_0_1"/>
<keyword evidence="6 10" id="KW-0184">Conjugation</keyword>
<dbReference type="GO" id="GO:0032220">
    <property type="term" value="P:plasma membrane fusion involved in cytogamy"/>
    <property type="evidence" value="ECO:0007669"/>
    <property type="project" value="TreeGrafter"/>
</dbReference>
<dbReference type="STRING" id="599839.J4I821"/>
<dbReference type="InParanoid" id="J4I821"/>
<evidence type="ECO:0000313" key="13">
    <source>
        <dbReference type="Proteomes" id="UP000006352"/>
    </source>
</evidence>
<evidence type="ECO:0000256" key="5">
    <source>
        <dbReference type="ARBA" id="ARBA00022692"/>
    </source>
</evidence>
<evidence type="ECO:0000256" key="6">
    <source>
        <dbReference type="ARBA" id="ARBA00022971"/>
    </source>
</evidence>
<evidence type="ECO:0000256" key="11">
    <source>
        <dbReference type="SAM" id="MobiDB-lite"/>
    </source>
</evidence>
<comment type="caution">
    <text evidence="10">Lacks conserved residue(s) required for the propagation of feature annotation.</text>
</comment>
<evidence type="ECO:0000256" key="10">
    <source>
        <dbReference type="RuleBase" id="RU366035"/>
    </source>
</evidence>
<keyword evidence="7 10" id="KW-1133">Transmembrane helix</keyword>
<dbReference type="GeneID" id="24093562"/>
<proteinExistence type="inferred from homology"/>
<comment type="subcellular location">
    <subcellularLocation>
        <location evidence="2 10">Cell membrane</location>
        <topology evidence="2 10">Multi-pass membrane protein</topology>
    </subcellularLocation>
</comment>
<dbReference type="PANTHER" id="PTHR31030:SF1">
    <property type="entry name" value="PLASMA MEMBRANE FUSION PROTEIN PRM1"/>
    <property type="match status" value="1"/>
</dbReference>
<feature type="transmembrane region" description="Helical" evidence="10">
    <location>
        <begin position="611"/>
        <end position="636"/>
    </location>
</feature>
<feature type="compositionally biased region" description="Polar residues" evidence="11">
    <location>
        <begin position="988"/>
        <end position="997"/>
    </location>
</feature>
<dbReference type="OrthoDB" id="10248838at2759"/>
<dbReference type="GO" id="GO:0043332">
    <property type="term" value="C:mating projection tip"/>
    <property type="evidence" value="ECO:0007669"/>
    <property type="project" value="UniProtKB-UniRule"/>
</dbReference>
<evidence type="ECO:0000256" key="3">
    <source>
        <dbReference type="ARBA" id="ARBA00010780"/>
    </source>
</evidence>
<keyword evidence="8 10" id="KW-0472">Membrane</keyword>
<feature type="transmembrane region" description="Helical" evidence="10">
    <location>
        <begin position="303"/>
        <end position="325"/>
    </location>
</feature>
<comment type="similarity">
    <text evidence="3 10">Belongs to the PRM1 family.</text>
</comment>
<gene>
    <name evidence="12" type="ORF">FIBRA_00653</name>
</gene>
<accession>J4I821</accession>
<keyword evidence="13" id="KW-1185">Reference proteome</keyword>
<keyword evidence="4 10" id="KW-1003">Cell membrane</keyword>
<evidence type="ECO:0000256" key="8">
    <source>
        <dbReference type="ARBA" id="ARBA00023136"/>
    </source>
</evidence>